<sequence length="105" mass="9958">MPVGTGFGARLRLVLALGIAAWMGACNLNPQPIPPGAEPDSGSPTDGMGNGGGSQQPPRDASLPDAKAVEDAGAGSDASDPRTDAGDAGDGGDAGEDAGDAGDAG</sequence>
<name>A0ABZ2K9J4_9BACT</name>
<dbReference type="Proteomes" id="UP001379533">
    <property type="component" value="Chromosome"/>
</dbReference>
<evidence type="ECO:0000313" key="4">
    <source>
        <dbReference type="Proteomes" id="UP001379533"/>
    </source>
</evidence>
<feature type="signal peptide" evidence="2">
    <location>
        <begin position="1"/>
        <end position="28"/>
    </location>
</feature>
<gene>
    <name evidence="3" type="ORF">LZC95_47280</name>
</gene>
<accession>A0ABZ2K9J4</accession>
<proteinExistence type="predicted"/>
<feature type="compositionally biased region" description="Acidic residues" evidence="1">
    <location>
        <begin position="93"/>
        <end position="105"/>
    </location>
</feature>
<feature type="region of interest" description="Disordered" evidence="1">
    <location>
        <begin position="26"/>
        <end position="105"/>
    </location>
</feature>
<evidence type="ECO:0008006" key="5">
    <source>
        <dbReference type="Google" id="ProtNLM"/>
    </source>
</evidence>
<organism evidence="3 4">
    <name type="scientific">Pendulispora brunnea</name>
    <dbReference type="NCBI Taxonomy" id="2905690"/>
    <lineage>
        <taxon>Bacteria</taxon>
        <taxon>Pseudomonadati</taxon>
        <taxon>Myxococcota</taxon>
        <taxon>Myxococcia</taxon>
        <taxon>Myxococcales</taxon>
        <taxon>Sorangiineae</taxon>
        <taxon>Pendulisporaceae</taxon>
        <taxon>Pendulispora</taxon>
    </lineage>
</organism>
<dbReference type="RefSeq" id="WP_394844647.1">
    <property type="nucleotide sequence ID" value="NZ_CP089982.1"/>
</dbReference>
<keyword evidence="2" id="KW-0732">Signal</keyword>
<reference evidence="3 4" key="1">
    <citation type="submission" date="2021-12" db="EMBL/GenBank/DDBJ databases">
        <title>Discovery of the Pendulisporaceae a myxobacterial family with distinct sporulation behavior and unique specialized metabolism.</title>
        <authorList>
            <person name="Garcia R."/>
            <person name="Popoff A."/>
            <person name="Bader C.D."/>
            <person name="Loehr J."/>
            <person name="Walesch S."/>
            <person name="Walt C."/>
            <person name="Boldt J."/>
            <person name="Bunk B."/>
            <person name="Haeckl F.J.F.P.J."/>
            <person name="Gunesch A.P."/>
            <person name="Birkelbach J."/>
            <person name="Nuebel U."/>
            <person name="Pietschmann T."/>
            <person name="Bach T."/>
            <person name="Mueller R."/>
        </authorList>
    </citation>
    <scope>NUCLEOTIDE SEQUENCE [LARGE SCALE GENOMIC DNA]</scope>
    <source>
        <strain evidence="3 4">MSr12523</strain>
    </source>
</reference>
<feature type="chain" id="PRO_5046409983" description="Lipoprotein" evidence="2">
    <location>
        <begin position="29"/>
        <end position="105"/>
    </location>
</feature>
<keyword evidence="4" id="KW-1185">Reference proteome</keyword>
<evidence type="ECO:0000256" key="2">
    <source>
        <dbReference type="SAM" id="SignalP"/>
    </source>
</evidence>
<evidence type="ECO:0000256" key="1">
    <source>
        <dbReference type="SAM" id="MobiDB-lite"/>
    </source>
</evidence>
<protein>
    <recommendedName>
        <fullName evidence="5">Lipoprotein</fullName>
    </recommendedName>
</protein>
<dbReference type="EMBL" id="CP089982">
    <property type="protein sequence ID" value="WXA94043.1"/>
    <property type="molecule type" value="Genomic_DNA"/>
</dbReference>
<evidence type="ECO:0000313" key="3">
    <source>
        <dbReference type="EMBL" id="WXA94043.1"/>
    </source>
</evidence>